<keyword evidence="4" id="KW-1185">Reference proteome</keyword>
<feature type="domain" description="Antitoxin Xre-like helix-turn-helix" evidence="2">
    <location>
        <begin position="15"/>
        <end position="71"/>
    </location>
</feature>
<name>A0ABY2SQH9_9HYPH</name>
<dbReference type="EMBL" id="SZPQ01000002">
    <property type="protein sequence ID" value="TKI08347.1"/>
    <property type="molecule type" value="Genomic_DNA"/>
</dbReference>
<evidence type="ECO:0000259" key="1">
    <source>
        <dbReference type="Pfam" id="PF09722"/>
    </source>
</evidence>
<accession>A0ABY2SQH9</accession>
<dbReference type="Proteomes" id="UP000305202">
    <property type="component" value="Unassembled WGS sequence"/>
</dbReference>
<gene>
    <name evidence="3" type="ORF">FCN80_02610</name>
</gene>
<dbReference type="InterPro" id="IPR024467">
    <property type="entry name" value="Xre/MbcA/ParS-like_toxin-bd"/>
</dbReference>
<evidence type="ECO:0000313" key="3">
    <source>
        <dbReference type="EMBL" id="TKI08347.1"/>
    </source>
</evidence>
<feature type="domain" description="Antitoxin Xre/MbcA/ParS-like toxin-binding" evidence="1">
    <location>
        <begin position="76"/>
        <end position="130"/>
    </location>
</feature>
<evidence type="ECO:0000313" key="4">
    <source>
        <dbReference type="Proteomes" id="UP000305202"/>
    </source>
</evidence>
<organism evidence="3 4">
    <name type="scientific">Martelella alba</name>
    <dbReference type="NCBI Taxonomy" id="2590451"/>
    <lineage>
        <taxon>Bacteria</taxon>
        <taxon>Pseudomonadati</taxon>
        <taxon>Pseudomonadota</taxon>
        <taxon>Alphaproteobacteria</taxon>
        <taxon>Hyphomicrobiales</taxon>
        <taxon>Aurantimonadaceae</taxon>
        <taxon>Martelella</taxon>
    </lineage>
</organism>
<reference evidence="3 4" key="1">
    <citation type="submission" date="2019-04" db="EMBL/GenBank/DDBJ databases">
        <authorList>
            <person name="Li M."/>
            <person name="Gao C."/>
        </authorList>
    </citation>
    <scope>NUCLEOTIDE SEQUENCE [LARGE SCALE GENOMIC DNA]</scope>
    <source>
        <strain evidence="3 4">BGMRC 2031</strain>
    </source>
</reference>
<dbReference type="Pfam" id="PF09722">
    <property type="entry name" value="Xre_MbcA_ParS_C"/>
    <property type="match status" value="1"/>
</dbReference>
<protein>
    <submittedName>
        <fullName evidence="3">DUF2384 domain-containing protein</fullName>
    </submittedName>
</protein>
<dbReference type="Pfam" id="PF20432">
    <property type="entry name" value="Xre-like-HTH"/>
    <property type="match status" value="1"/>
</dbReference>
<proteinExistence type="predicted"/>
<sequence length="132" mass="14784">MAGEKTDHDTEKKNAAAGLKAAFAILDKWGCAPEQAQAILQVSKASYYKFRKAPLAAQLTHDQLERISYLLNIHAALRTLFENPENIYGFMTMENHNPFFNGRSPLEIIGSGHFGALYEVHKHIDALRGGQW</sequence>
<comment type="caution">
    <text evidence="3">The sequence shown here is derived from an EMBL/GenBank/DDBJ whole genome shotgun (WGS) entry which is preliminary data.</text>
</comment>
<dbReference type="InterPro" id="IPR046847">
    <property type="entry name" value="Xre-like_HTH"/>
</dbReference>
<evidence type="ECO:0000259" key="2">
    <source>
        <dbReference type="Pfam" id="PF20432"/>
    </source>
</evidence>